<evidence type="ECO:0000259" key="2">
    <source>
        <dbReference type="Pfam" id="PF13843"/>
    </source>
</evidence>
<accession>A0AA36FBG1</accession>
<organism evidence="3 4">
    <name type="scientific">Octopus vulgaris</name>
    <name type="common">Common octopus</name>
    <dbReference type="NCBI Taxonomy" id="6645"/>
    <lineage>
        <taxon>Eukaryota</taxon>
        <taxon>Metazoa</taxon>
        <taxon>Spiralia</taxon>
        <taxon>Lophotrochozoa</taxon>
        <taxon>Mollusca</taxon>
        <taxon>Cephalopoda</taxon>
        <taxon>Coleoidea</taxon>
        <taxon>Octopodiformes</taxon>
        <taxon>Octopoda</taxon>
        <taxon>Incirrata</taxon>
        <taxon>Octopodidae</taxon>
        <taxon>Octopus</taxon>
    </lineage>
</organism>
<dbReference type="Pfam" id="PF13843">
    <property type="entry name" value="DDE_Tnp_1_7"/>
    <property type="match status" value="1"/>
</dbReference>
<dbReference type="AlphaFoldDB" id="A0AA36FBG1"/>
<evidence type="ECO:0000313" key="3">
    <source>
        <dbReference type="EMBL" id="CAI9731164.1"/>
    </source>
</evidence>
<dbReference type="InterPro" id="IPR029526">
    <property type="entry name" value="PGBD"/>
</dbReference>
<name>A0AA36FBG1_OCTVU</name>
<dbReference type="PANTHER" id="PTHR46599">
    <property type="entry name" value="PIGGYBAC TRANSPOSABLE ELEMENT-DERIVED PROTEIN 4"/>
    <property type="match status" value="1"/>
</dbReference>
<keyword evidence="4" id="KW-1185">Reference proteome</keyword>
<feature type="region of interest" description="Disordered" evidence="1">
    <location>
        <begin position="21"/>
        <end position="45"/>
    </location>
</feature>
<evidence type="ECO:0000313" key="4">
    <source>
        <dbReference type="Proteomes" id="UP001162480"/>
    </source>
</evidence>
<evidence type="ECO:0000256" key="1">
    <source>
        <dbReference type="SAM" id="MobiDB-lite"/>
    </source>
</evidence>
<dbReference type="Proteomes" id="UP001162480">
    <property type="component" value="Chromosome 12"/>
</dbReference>
<proteinExistence type="predicted"/>
<protein>
    <recommendedName>
        <fullName evidence="2">PiggyBac transposable element-derived protein domain-containing protein</fullName>
    </recommendedName>
</protein>
<feature type="domain" description="PiggyBac transposable element-derived protein" evidence="2">
    <location>
        <begin position="88"/>
        <end position="151"/>
    </location>
</feature>
<dbReference type="EMBL" id="OX597825">
    <property type="protein sequence ID" value="CAI9731164.1"/>
    <property type="molecule type" value="Genomic_DNA"/>
</dbReference>
<gene>
    <name evidence="3" type="ORF">OCTVUL_1B021001</name>
</gene>
<dbReference type="PANTHER" id="PTHR46599:SF3">
    <property type="entry name" value="PIGGYBAC TRANSPOSABLE ELEMENT-DERIVED PROTEIN 4"/>
    <property type="match status" value="1"/>
</dbReference>
<sequence>MDEDLDTFSNHEIDVSFHNLESSGDKLDTCSSDSDNFSEDDKEDNQIDARAWHEINCLSDSPLPPPSPLFPFTDKPGINLEQDPSSMTPLDCFQLYFDESLLDLIGKETNRMAESKASNWEPVTPPEMMFLGVKMLMGIVKKPEEEMIHTDHIDGYAHIHYKTPEKKTKLHHNKLNTEYEL</sequence>
<reference evidence="3" key="1">
    <citation type="submission" date="2023-08" db="EMBL/GenBank/DDBJ databases">
        <authorList>
            <person name="Alioto T."/>
            <person name="Alioto T."/>
            <person name="Gomez Garrido J."/>
        </authorList>
    </citation>
    <scope>NUCLEOTIDE SEQUENCE</scope>
</reference>